<dbReference type="Gene3D" id="3.30.70.100">
    <property type="match status" value="1"/>
</dbReference>
<feature type="region of interest" description="Disordered" evidence="1">
    <location>
        <begin position="256"/>
        <end position="283"/>
    </location>
</feature>
<proteinExistence type="predicted"/>
<comment type="caution">
    <text evidence="2">The sequence shown here is derived from an EMBL/GenBank/DDBJ whole genome shotgun (WGS) entry which is preliminary data.</text>
</comment>
<reference evidence="2 3" key="1">
    <citation type="submission" date="2016-06" db="EMBL/GenBank/DDBJ databases">
        <authorList>
            <person name="Kjaerup R.B."/>
            <person name="Dalgaard T.S."/>
            <person name="Juul-Madsen H.R."/>
        </authorList>
    </citation>
    <scope>NUCLEOTIDE SEQUENCE [LARGE SCALE GENOMIC DNA]</scope>
    <source>
        <strain evidence="2 3">E1334</strain>
    </source>
</reference>
<evidence type="ECO:0000256" key="1">
    <source>
        <dbReference type="SAM" id="MobiDB-lite"/>
    </source>
</evidence>
<sequence length="283" mass="31099">MTPATPPTTTSSALYPLRLRADMDRDAAYTYWAGTHAQIAARLPNLLEYNQYHFSATDHSYWPGTDTVGTRIPDDWRSDGMTEVRLPGLLTSMSIPLHMREILFDEQNVFEHCLGHLSGPGGGRWWTNGHDDTVGHRTAVLIRRRRGVTGRAFRSFVHQQLGAALHTAGARDVRSYTFLPMVVRAHSTFGVSHHNPPHRRQHGAVVFGTDTRDDVEKLLASPALAAVVEAQHRSCVGLYAHTVDRTVAVIRTTSAARQSIPQAKTQDDTAPTNLATLGGSHGG</sequence>
<dbReference type="Proteomes" id="UP000091846">
    <property type="component" value="Unassembled WGS sequence"/>
</dbReference>
<dbReference type="OrthoDB" id="1490643at2"/>
<name>A0A1A2YNY1_9MYCO</name>
<dbReference type="EMBL" id="LZKI01000115">
    <property type="protein sequence ID" value="OBI39710.1"/>
    <property type="molecule type" value="Genomic_DNA"/>
</dbReference>
<accession>A0A1A2YNY1</accession>
<evidence type="ECO:0000313" key="2">
    <source>
        <dbReference type="EMBL" id="OBI39710.1"/>
    </source>
</evidence>
<feature type="compositionally biased region" description="Polar residues" evidence="1">
    <location>
        <begin position="256"/>
        <end position="275"/>
    </location>
</feature>
<protein>
    <recommendedName>
        <fullName evidence="4">EthD domain-containing protein</fullName>
    </recommendedName>
</protein>
<organism evidence="2 3">
    <name type="scientific">Mycobacterium colombiense</name>
    <dbReference type="NCBI Taxonomy" id="339268"/>
    <lineage>
        <taxon>Bacteria</taxon>
        <taxon>Bacillati</taxon>
        <taxon>Actinomycetota</taxon>
        <taxon>Actinomycetes</taxon>
        <taxon>Mycobacteriales</taxon>
        <taxon>Mycobacteriaceae</taxon>
        <taxon>Mycobacterium</taxon>
        <taxon>Mycobacterium avium complex (MAC)</taxon>
    </lineage>
</organism>
<gene>
    <name evidence="2" type="ORF">A5708_02980</name>
</gene>
<dbReference type="SUPFAM" id="SSF54909">
    <property type="entry name" value="Dimeric alpha+beta barrel"/>
    <property type="match status" value="1"/>
</dbReference>
<dbReference type="RefSeq" id="WP_065029517.1">
    <property type="nucleotide sequence ID" value="NZ_LZKI01000115.1"/>
</dbReference>
<evidence type="ECO:0008006" key="4">
    <source>
        <dbReference type="Google" id="ProtNLM"/>
    </source>
</evidence>
<dbReference type="InterPro" id="IPR011008">
    <property type="entry name" value="Dimeric_a/b-barrel"/>
</dbReference>
<dbReference type="AlphaFoldDB" id="A0A1A2YNY1"/>
<evidence type="ECO:0000313" key="3">
    <source>
        <dbReference type="Proteomes" id="UP000091846"/>
    </source>
</evidence>